<proteinExistence type="predicted"/>
<organism evidence="1">
    <name type="scientific">marine metagenome</name>
    <dbReference type="NCBI Taxonomy" id="408172"/>
    <lineage>
        <taxon>unclassified sequences</taxon>
        <taxon>metagenomes</taxon>
        <taxon>ecological metagenomes</taxon>
    </lineage>
</organism>
<gene>
    <name evidence="1" type="ORF">METZ01_LOCUS428884</name>
</gene>
<evidence type="ECO:0000313" key="1">
    <source>
        <dbReference type="EMBL" id="SVD76030.1"/>
    </source>
</evidence>
<dbReference type="AlphaFoldDB" id="A0A382XYS2"/>
<accession>A0A382XYS2</accession>
<reference evidence="1" key="1">
    <citation type="submission" date="2018-05" db="EMBL/GenBank/DDBJ databases">
        <authorList>
            <person name="Lanie J.A."/>
            <person name="Ng W.-L."/>
            <person name="Kazmierczak K.M."/>
            <person name="Andrzejewski T.M."/>
            <person name="Davidsen T.M."/>
            <person name="Wayne K.J."/>
            <person name="Tettelin H."/>
            <person name="Glass J.I."/>
            <person name="Rusch D."/>
            <person name="Podicherti R."/>
            <person name="Tsui H.-C.T."/>
            <person name="Winkler M.E."/>
        </authorList>
    </citation>
    <scope>NUCLEOTIDE SEQUENCE</scope>
</reference>
<sequence>MINLFKSQTPVGPPPSYGDSTIIKLLNIDQFMSLF</sequence>
<protein>
    <submittedName>
        <fullName evidence="1">Uncharacterized protein</fullName>
    </submittedName>
</protein>
<dbReference type="EMBL" id="UINC01171455">
    <property type="protein sequence ID" value="SVD76030.1"/>
    <property type="molecule type" value="Genomic_DNA"/>
</dbReference>
<name>A0A382XYS2_9ZZZZ</name>